<evidence type="ECO:0000256" key="1">
    <source>
        <dbReference type="ARBA" id="ARBA00022475"/>
    </source>
</evidence>
<keyword evidence="2 5" id="KW-0812">Transmembrane</keyword>
<comment type="cofactor">
    <cofactor evidence="5">
        <name>Na(+)</name>
        <dbReference type="ChEBI" id="CHEBI:29101"/>
    </cofactor>
</comment>
<dbReference type="NCBIfam" id="NF040909">
    <property type="entry name" value="OadG_rel_small"/>
    <property type="match status" value="1"/>
</dbReference>
<evidence type="ECO:0000313" key="7">
    <source>
        <dbReference type="EMBL" id="RUO19273.1"/>
    </source>
</evidence>
<evidence type="ECO:0000313" key="8">
    <source>
        <dbReference type="Proteomes" id="UP000288395"/>
    </source>
</evidence>
<keyword evidence="5" id="KW-0813">Transport</keyword>
<dbReference type="Proteomes" id="UP000288395">
    <property type="component" value="Unassembled WGS sequence"/>
</dbReference>
<comment type="catalytic activity">
    <reaction evidence="5">
        <text>oxaloacetate + 2 Na(+)(in) + H(+) = pyruvate + 2 Na(+)(out) + CO2</text>
        <dbReference type="Rhea" id="RHEA:57724"/>
        <dbReference type="ChEBI" id="CHEBI:15361"/>
        <dbReference type="ChEBI" id="CHEBI:15378"/>
        <dbReference type="ChEBI" id="CHEBI:16452"/>
        <dbReference type="ChEBI" id="CHEBI:16526"/>
        <dbReference type="ChEBI" id="CHEBI:29101"/>
        <dbReference type="EC" id="7.2.4.2"/>
    </reaction>
</comment>
<feature type="region of interest" description="Disordered" evidence="6">
    <location>
        <begin position="40"/>
        <end position="70"/>
    </location>
</feature>
<dbReference type="GO" id="GO:0005886">
    <property type="term" value="C:plasma membrane"/>
    <property type="evidence" value="ECO:0007669"/>
    <property type="project" value="UniProtKB-SubCell"/>
</dbReference>
<comment type="subcellular location">
    <subcellularLocation>
        <location evidence="5">Cell membrane</location>
        <topology evidence="5">Single-pass membrane protein</topology>
    </subcellularLocation>
</comment>
<name>A0A432VSD9_9GAMM</name>
<dbReference type="Pfam" id="PF04277">
    <property type="entry name" value="OAD_gamma"/>
    <property type="match status" value="1"/>
</dbReference>
<dbReference type="GO" id="GO:0015451">
    <property type="term" value="F:decarboxylation-driven active transmembrane transporter activity"/>
    <property type="evidence" value="ECO:0007669"/>
    <property type="project" value="UniProtKB-EC"/>
</dbReference>
<reference evidence="8" key="1">
    <citation type="journal article" date="2018" name="Front. Microbiol.">
        <title>Genome-Based Analysis Reveals the Taxonomy and Diversity of the Family Idiomarinaceae.</title>
        <authorList>
            <person name="Liu Y."/>
            <person name="Lai Q."/>
            <person name="Shao Z."/>
        </authorList>
    </citation>
    <scope>NUCLEOTIDE SEQUENCE [LARGE SCALE GENOMIC DNA]</scope>
    <source>
        <strain evidence="8">GBPy7</strain>
    </source>
</reference>
<feature type="transmembrane region" description="Helical" evidence="5">
    <location>
        <begin position="12"/>
        <end position="33"/>
    </location>
</feature>
<evidence type="ECO:0000256" key="6">
    <source>
        <dbReference type="SAM" id="MobiDB-lite"/>
    </source>
</evidence>
<sequence length="96" mass="10112">MHELFAETIEIMLAGMGGVFLFLILLTIAVTLLTQFFSEGDASQGPNSKQASTAAGSEAASAGDQESTTRATKLAAVTVAVQKYRQARESSADQQE</sequence>
<dbReference type="GO" id="GO:0036376">
    <property type="term" value="P:sodium ion export across plasma membrane"/>
    <property type="evidence" value="ECO:0007669"/>
    <property type="project" value="InterPro"/>
</dbReference>
<comment type="similarity">
    <text evidence="5">Belongs to the OadG family.</text>
</comment>
<comment type="function">
    <text evidence="5">Catalyzes the decarboxylation of oxaloacetate coupled to Na(+) translocation.</text>
</comment>
<evidence type="ECO:0000256" key="4">
    <source>
        <dbReference type="ARBA" id="ARBA00023136"/>
    </source>
</evidence>
<keyword evidence="5" id="KW-0739">Sodium transport</keyword>
<dbReference type="EC" id="7.2.4.2" evidence="5"/>
<dbReference type="RefSeq" id="WP_126767860.1">
    <property type="nucleotide sequence ID" value="NZ_PIPJ01000008.1"/>
</dbReference>
<comment type="caution">
    <text evidence="7">The sequence shown here is derived from an EMBL/GenBank/DDBJ whole genome shotgun (WGS) entry which is preliminary data.</text>
</comment>
<dbReference type="GO" id="GO:0015081">
    <property type="term" value="F:sodium ion transmembrane transporter activity"/>
    <property type="evidence" value="ECO:0007669"/>
    <property type="project" value="InterPro"/>
</dbReference>
<evidence type="ECO:0000256" key="3">
    <source>
        <dbReference type="ARBA" id="ARBA00022989"/>
    </source>
</evidence>
<organism evidence="7 8">
    <name type="scientific">Aliidiomarina iranensis</name>
    <dbReference type="NCBI Taxonomy" id="1434071"/>
    <lineage>
        <taxon>Bacteria</taxon>
        <taxon>Pseudomonadati</taxon>
        <taxon>Pseudomonadota</taxon>
        <taxon>Gammaproteobacteria</taxon>
        <taxon>Alteromonadales</taxon>
        <taxon>Idiomarinaceae</taxon>
        <taxon>Aliidiomarina</taxon>
    </lineage>
</organism>
<gene>
    <name evidence="7" type="ORF">CWE08_09795</name>
</gene>
<keyword evidence="4 5" id="KW-0472">Membrane</keyword>
<keyword evidence="5" id="KW-0915">Sodium</keyword>
<evidence type="ECO:0000256" key="2">
    <source>
        <dbReference type="ARBA" id="ARBA00022692"/>
    </source>
</evidence>
<dbReference type="AlphaFoldDB" id="A0A432VSD9"/>
<proteinExistence type="inferred from homology"/>
<keyword evidence="8" id="KW-1185">Reference proteome</keyword>
<protein>
    <recommendedName>
        <fullName evidence="5">Oxaloacetate decarboxylase gamma chain</fullName>
        <ecNumber evidence="5">7.2.4.2</ecNumber>
    </recommendedName>
</protein>
<dbReference type="InterPro" id="IPR005899">
    <property type="entry name" value="Na_pump_deCOase"/>
</dbReference>
<keyword evidence="1" id="KW-1003">Cell membrane</keyword>
<keyword evidence="5" id="KW-0406">Ion transport</keyword>
<keyword evidence="3 5" id="KW-1133">Transmembrane helix</keyword>
<accession>A0A432VSD9</accession>
<dbReference type="EMBL" id="PIPJ01000008">
    <property type="protein sequence ID" value="RUO19273.1"/>
    <property type="molecule type" value="Genomic_DNA"/>
</dbReference>
<evidence type="ECO:0000256" key="5">
    <source>
        <dbReference type="RuleBase" id="RU004278"/>
    </source>
</evidence>
<feature type="compositionally biased region" description="Low complexity" evidence="6">
    <location>
        <begin position="50"/>
        <end position="66"/>
    </location>
</feature>
<dbReference type="NCBIfam" id="TIGR01195">
    <property type="entry name" value="oadG_fam"/>
    <property type="match status" value="1"/>
</dbReference>